<feature type="region of interest" description="Disordered" evidence="1">
    <location>
        <begin position="18"/>
        <end position="47"/>
    </location>
</feature>
<keyword evidence="3" id="KW-1185">Reference proteome</keyword>
<proteinExistence type="predicted"/>
<feature type="compositionally biased region" description="Basic residues" evidence="1">
    <location>
        <begin position="23"/>
        <end position="34"/>
    </location>
</feature>
<protein>
    <submittedName>
        <fullName evidence="2">Uncharacterized protein</fullName>
    </submittedName>
</protein>
<evidence type="ECO:0000256" key="1">
    <source>
        <dbReference type="SAM" id="MobiDB-lite"/>
    </source>
</evidence>
<comment type="caution">
    <text evidence="2">The sequence shown here is derived from an EMBL/GenBank/DDBJ whole genome shotgun (WGS) entry which is preliminary data.</text>
</comment>
<name>A0A392VZY8_9FABA</name>
<accession>A0A392VZY8</accession>
<evidence type="ECO:0000313" key="2">
    <source>
        <dbReference type="EMBL" id="MCI93567.1"/>
    </source>
</evidence>
<dbReference type="EMBL" id="LXQA011332435">
    <property type="protein sequence ID" value="MCI93567.1"/>
    <property type="molecule type" value="Genomic_DNA"/>
</dbReference>
<evidence type="ECO:0000313" key="3">
    <source>
        <dbReference type="Proteomes" id="UP000265520"/>
    </source>
</evidence>
<dbReference type="Proteomes" id="UP000265520">
    <property type="component" value="Unassembled WGS sequence"/>
</dbReference>
<sequence>MSQITARMGLKIHPVLCSSQMPHRSHGPSHHQRHSAVVGDVPDNPDS</sequence>
<reference evidence="2 3" key="1">
    <citation type="journal article" date="2018" name="Front. Plant Sci.">
        <title>Red Clover (Trifolium pratense) and Zigzag Clover (T. medium) - A Picture of Genomic Similarities and Differences.</title>
        <authorList>
            <person name="Dluhosova J."/>
            <person name="Istvanek J."/>
            <person name="Nedelnik J."/>
            <person name="Repkova J."/>
        </authorList>
    </citation>
    <scope>NUCLEOTIDE SEQUENCE [LARGE SCALE GENOMIC DNA]</scope>
    <source>
        <strain evidence="3">cv. 10/8</strain>
        <tissue evidence="2">Leaf</tissue>
    </source>
</reference>
<feature type="non-terminal residue" evidence="2">
    <location>
        <position position="47"/>
    </location>
</feature>
<organism evidence="2 3">
    <name type="scientific">Trifolium medium</name>
    <dbReference type="NCBI Taxonomy" id="97028"/>
    <lineage>
        <taxon>Eukaryota</taxon>
        <taxon>Viridiplantae</taxon>
        <taxon>Streptophyta</taxon>
        <taxon>Embryophyta</taxon>
        <taxon>Tracheophyta</taxon>
        <taxon>Spermatophyta</taxon>
        <taxon>Magnoliopsida</taxon>
        <taxon>eudicotyledons</taxon>
        <taxon>Gunneridae</taxon>
        <taxon>Pentapetalae</taxon>
        <taxon>rosids</taxon>
        <taxon>fabids</taxon>
        <taxon>Fabales</taxon>
        <taxon>Fabaceae</taxon>
        <taxon>Papilionoideae</taxon>
        <taxon>50 kb inversion clade</taxon>
        <taxon>NPAAA clade</taxon>
        <taxon>Hologalegina</taxon>
        <taxon>IRL clade</taxon>
        <taxon>Trifolieae</taxon>
        <taxon>Trifolium</taxon>
    </lineage>
</organism>
<dbReference type="AlphaFoldDB" id="A0A392VZY8"/>